<dbReference type="Proteomes" id="UP000053831">
    <property type="component" value="Unassembled WGS sequence"/>
</dbReference>
<evidence type="ECO:0000256" key="1">
    <source>
        <dbReference type="SAM" id="MobiDB-lite"/>
    </source>
</evidence>
<evidence type="ECO:0008006" key="6">
    <source>
        <dbReference type="Google" id="ProtNLM"/>
    </source>
</evidence>
<keyword evidence="5" id="KW-1185">Reference proteome</keyword>
<dbReference type="EMBL" id="LGSR01000029">
    <property type="protein sequence ID" value="KOS16886.1"/>
    <property type="molecule type" value="Genomic_DNA"/>
</dbReference>
<proteinExistence type="predicted"/>
<evidence type="ECO:0000256" key="3">
    <source>
        <dbReference type="SAM" id="SignalP"/>
    </source>
</evidence>
<accession>A0A0M8MPW9</accession>
<dbReference type="OrthoDB" id="3547571at2759"/>
<comment type="caution">
    <text evidence="4">The sequence shown here is derived from an EMBL/GenBank/DDBJ whole genome shotgun (WGS) entry which is preliminary data.</text>
</comment>
<keyword evidence="2" id="KW-0472">Membrane</keyword>
<feature type="region of interest" description="Disordered" evidence="1">
    <location>
        <begin position="180"/>
        <end position="244"/>
    </location>
</feature>
<protein>
    <recommendedName>
        <fullName evidence="6">Carcinoembryonic antigen-related cell adhesion molecule 1</fullName>
    </recommendedName>
</protein>
<keyword evidence="2" id="KW-0812">Transmembrane</keyword>
<dbReference type="STRING" id="150374.A0A0M8MPW9"/>
<sequence>MEARLRGVLLVSWLVLALGNARLGSCLGVHGPGMLYDQRQRPAAVTGRAGQPRNATQMERRDVITTELSTCGYLNGDPKKIRTANDGFDCRVDTRNGLWGFCPTTVIAATDCGLAGSCFDSHSCSTGCGLTDRTQLTTFTCEKKDYCSLALLTFGVDQTYSYVACGGAYTTDHFLISPTTPLPPTTTASSSSSTSSSQSTSAPTSPPATGATASSPRATEPPSQTSPAATSPHDPGSNNKGSDNNNIGPIIGGIIGGIALLCGSVIAVVYLLRKNRAAPGPTTRSEAKGEPPFERNLYLDGGPGGGNGDGGQMHELGAGTGRPPVYELSTLHAHQHGRYAELPT</sequence>
<feature type="compositionally biased region" description="Gly residues" evidence="1">
    <location>
        <begin position="301"/>
        <end position="311"/>
    </location>
</feature>
<evidence type="ECO:0000313" key="4">
    <source>
        <dbReference type="EMBL" id="KOS16886.1"/>
    </source>
</evidence>
<feature type="compositionally biased region" description="Low complexity" evidence="1">
    <location>
        <begin position="185"/>
        <end position="232"/>
    </location>
</feature>
<keyword evidence="2" id="KW-1133">Transmembrane helix</keyword>
<feature type="signal peptide" evidence="3">
    <location>
        <begin position="1"/>
        <end position="28"/>
    </location>
</feature>
<gene>
    <name evidence="4" type="ORF">ESCO_004854</name>
</gene>
<feature type="region of interest" description="Disordered" evidence="1">
    <location>
        <begin position="278"/>
        <end position="325"/>
    </location>
</feature>
<evidence type="ECO:0000256" key="2">
    <source>
        <dbReference type="SAM" id="Phobius"/>
    </source>
</evidence>
<dbReference type="AlphaFoldDB" id="A0A0M8MPW9"/>
<feature type="transmembrane region" description="Helical" evidence="2">
    <location>
        <begin position="250"/>
        <end position="272"/>
    </location>
</feature>
<evidence type="ECO:0000313" key="5">
    <source>
        <dbReference type="Proteomes" id="UP000053831"/>
    </source>
</evidence>
<name>A0A0M8MPW9_ESCWE</name>
<reference evidence="4 5" key="1">
    <citation type="submission" date="2015-07" db="EMBL/GenBank/DDBJ databases">
        <title>The genome of the fungus Escovopsis weberi, a specialized disease agent of ant agriculture.</title>
        <authorList>
            <person name="de Man T.J."/>
            <person name="Stajich J.E."/>
            <person name="Kubicek C.P."/>
            <person name="Chenthamara K."/>
            <person name="Atanasova L."/>
            <person name="Druzhinina I.S."/>
            <person name="Birnbaum S."/>
            <person name="Barribeau S.M."/>
            <person name="Teiling C."/>
            <person name="Suen G."/>
            <person name="Currie C."/>
            <person name="Gerardo N.M."/>
        </authorList>
    </citation>
    <scope>NUCLEOTIDE SEQUENCE [LARGE SCALE GENOMIC DNA]</scope>
</reference>
<keyword evidence="3" id="KW-0732">Signal</keyword>
<organism evidence="4 5">
    <name type="scientific">Escovopsis weberi</name>
    <dbReference type="NCBI Taxonomy" id="150374"/>
    <lineage>
        <taxon>Eukaryota</taxon>
        <taxon>Fungi</taxon>
        <taxon>Dikarya</taxon>
        <taxon>Ascomycota</taxon>
        <taxon>Pezizomycotina</taxon>
        <taxon>Sordariomycetes</taxon>
        <taxon>Hypocreomycetidae</taxon>
        <taxon>Hypocreales</taxon>
        <taxon>Hypocreaceae</taxon>
        <taxon>Escovopsis</taxon>
    </lineage>
</organism>
<feature type="chain" id="PRO_5005818604" description="Carcinoembryonic antigen-related cell adhesion molecule 1" evidence="3">
    <location>
        <begin position="29"/>
        <end position="344"/>
    </location>
</feature>